<dbReference type="RefSeq" id="WP_369666616.1">
    <property type="nucleotide sequence ID" value="NZ_JBDKXB010000007.1"/>
</dbReference>
<protein>
    <submittedName>
        <fullName evidence="4">Type II CAAX endopeptidase family protein</fullName>
    </submittedName>
</protein>
<comment type="caution">
    <text evidence="4">The sequence shown here is derived from an EMBL/GenBank/DDBJ whole genome shotgun (WGS) entry which is preliminary data.</text>
</comment>
<dbReference type="Proteomes" id="UP001564408">
    <property type="component" value="Unassembled WGS sequence"/>
</dbReference>
<reference evidence="4 5" key="1">
    <citation type="submission" date="2024-05" db="EMBL/GenBank/DDBJ databases">
        <title>Genome Sequence and Characterization of the New Strain Purple Sulfur Bacterium of Genus Thioalkalicoccus.</title>
        <authorList>
            <person name="Bryantseva I.A."/>
            <person name="Kyndt J.A."/>
            <person name="Imhoff J.F."/>
        </authorList>
    </citation>
    <scope>NUCLEOTIDE SEQUENCE [LARGE SCALE GENOMIC DNA]</scope>
    <source>
        <strain evidence="4 5">Um2</strain>
    </source>
</reference>
<dbReference type="PANTHER" id="PTHR43592:SF15">
    <property type="entry name" value="CAAX AMINO TERMINAL PROTEASE FAMILY PROTEIN"/>
    <property type="match status" value="1"/>
</dbReference>
<evidence type="ECO:0000256" key="2">
    <source>
        <dbReference type="SAM" id="Phobius"/>
    </source>
</evidence>
<dbReference type="PANTHER" id="PTHR43592">
    <property type="entry name" value="CAAX AMINO TERMINAL PROTEASE"/>
    <property type="match status" value="1"/>
</dbReference>
<organism evidence="4 5">
    <name type="scientific">Thioalkalicoccus limnaeus</name>
    <dbReference type="NCBI Taxonomy" id="120681"/>
    <lineage>
        <taxon>Bacteria</taxon>
        <taxon>Pseudomonadati</taxon>
        <taxon>Pseudomonadota</taxon>
        <taxon>Gammaproteobacteria</taxon>
        <taxon>Chromatiales</taxon>
        <taxon>Chromatiaceae</taxon>
        <taxon>Thioalkalicoccus</taxon>
    </lineage>
</organism>
<keyword evidence="5" id="KW-1185">Reference proteome</keyword>
<accession>A0ABV4BCR4</accession>
<dbReference type="InterPro" id="IPR003675">
    <property type="entry name" value="Rce1/LyrA-like_dom"/>
</dbReference>
<name>A0ABV4BCR4_9GAMM</name>
<feature type="region of interest" description="Disordered" evidence="1">
    <location>
        <begin position="1"/>
        <end position="22"/>
    </location>
</feature>
<keyword evidence="2" id="KW-0812">Transmembrane</keyword>
<evidence type="ECO:0000313" key="5">
    <source>
        <dbReference type="Proteomes" id="UP001564408"/>
    </source>
</evidence>
<feature type="transmembrane region" description="Helical" evidence="2">
    <location>
        <begin position="113"/>
        <end position="138"/>
    </location>
</feature>
<feature type="transmembrane region" description="Helical" evidence="2">
    <location>
        <begin position="195"/>
        <end position="226"/>
    </location>
</feature>
<feature type="transmembrane region" description="Helical" evidence="2">
    <location>
        <begin position="238"/>
        <end position="258"/>
    </location>
</feature>
<feature type="transmembrane region" description="Helical" evidence="2">
    <location>
        <begin position="70"/>
        <end position="93"/>
    </location>
</feature>
<keyword evidence="2" id="KW-0472">Membrane</keyword>
<keyword evidence="2" id="KW-1133">Transmembrane helix</keyword>
<gene>
    <name evidence="4" type="ORF">ABC977_07350</name>
</gene>
<feature type="domain" description="CAAX prenyl protease 2/Lysostaphin resistance protein A-like" evidence="3">
    <location>
        <begin position="161"/>
        <end position="246"/>
    </location>
</feature>
<evidence type="ECO:0000313" key="4">
    <source>
        <dbReference type="EMBL" id="MEY6432226.1"/>
    </source>
</evidence>
<feature type="transmembrane region" description="Helical" evidence="2">
    <location>
        <begin position="46"/>
        <end position="64"/>
    </location>
</feature>
<dbReference type="EMBL" id="JBDKXB010000007">
    <property type="protein sequence ID" value="MEY6432226.1"/>
    <property type="molecule type" value="Genomic_DNA"/>
</dbReference>
<evidence type="ECO:0000256" key="1">
    <source>
        <dbReference type="SAM" id="MobiDB-lite"/>
    </source>
</evidence>
<proteinExistence type="predicted"/>
<feature type="transmembrane region" description="Helical" evidence="2">
    <location>
        <begin position="150"/>
        <end position="175"/>
    </location>
</feature>
<evidence type="ECO:0000259" key="3">
    <source>
        <dbReference type="Pfam" id="PF02517"/>
    </source>
</evidence>
<dbReference type="Pfam" id="PF02517">
    <property type="entry name" value="Rce1-like"/>
    <property type="match status" value="1"/>
</dbReference>
<sequence>MQLSEEETPMQPDDDRRGVSLEGQGAAWRDEDRVKARTAAVRGRDLLLVLLATLAVLIVFRTTIGVPQTTVGYLLTMMLVQAAVPMAAVYLVIVRGRGIPWRDIGLRPARSGWYLRALGLAFVTLLLVGAINLALQAMMDQPLHNPQVEVLAPLAVSLPSIIAVALLVAVVFPFVEEVVFRGLLYVWLRRFSVPVAYVGSAALFAAAHGILVLLPALFAIGLILAWTYEKSDSLWPPILLHGTFNGIMLILLYAAIAADAPPL</sequence>